<accession>A0AAD5YK34</accession>
<evidence type="ECO:0000313" key="1">
    <source>
        <dbReference type="EMBL" id="KAJ3552745.1"/>
    </source>
</evidence>
<proteinExistence type="predicted"/>
<dbReference type="Proteomes" id="UP001213000">
    <property type="component" value="Unassembled WGS sequence"/>
</dbReference>
<sequence length="136" mass="15566">MYHASFSDYLKDPSRSQLFAVDEPSVHWDVAFRGLNWLQRGGQNTTKYSWAPSPGLVDTTLKALIDISFVPCWQACIRVPRKHLASLLELLRQFNFDLEFSQRSWVAETADFALFYSMASFLGIRTGNSFLPPRSL</sequence>
<keyword evidence="2" id="KW-1185">Reference proteome</keyword>
<reference evidence="1" key="1">
    <citation type="submission" date="2022-07" db="EMBL/GenBank/DDBJ databases">
        <title>Genome Sequence of Leucocoprinus birnbaumii.</title>
        <authorList>
            <person name="Buettner E."/>
        </authorList>
    </citation>
    <scope>NUCLEOTIDE SEQUENCE</scope>
    <source>
        <strain evidence="1">VT141</strain>
    </source>
</reference>
<gene>
    <name evidence="1" type="ORF">NP233_g12804</name>
</gene>
<protein>
    <submittedName>
        <fullName evidence="1">Uncharacterized protein</fullName>
    </submittedName>
</protein>
<dbReference type="EMBL" id="JANIEX010002010">
    <property type="protein sequence ID" value="KAJ3552745.1"/>
    <property type="molecule type" value="Genomic_DNA"/>
</dbReference>
<evidence type="ECO:0000313" key="2">
    <source>
        <dbReference type="Proteomes" id="UP001213000"/>
    </source>
</evidence>
<organism evidence="1 2">
    <name type="scientific">Leucocoprinus birnbaumii</name>
    <dbReference type="NCBI Taxonomy" id="56174"/>
    <lineage>
        <taxon>Eukaryota</taxon>
        <taxon>Fungi</taxon>
        <taxon>Dikarya</taxon>
        <taxon>Basidiomycota</taxon>
        <taxon>Agaricomycotina</taxon>
        <taxon>Agaricomycetes</taxon>
        <taxon>Agaricomycetidae</taxon>
        <taxon>Agaricales</taxon>
        <taxon>Agaricineae</taxon>
        <taxon>Agaricaceae</taxon>
        <taxon>Leucocoprinus</taxon>
    </lineage>
</organism>
<comment type="caution">
    <text evidence="1">The sequence shown here is derived from an EMBL/GenBank/DDBJ whole genome shotgun (WGS) entry which is preliminary data.</text>
</comment>
<dbReference type="AlphaFoldDB" id="A0AAD5YK34"/>
<name>A0AAD5YK34_9AGAR</name>